<proteinExistence type="predicted"/>
<dbReference type="Gene3D" id="3.20.20.140">
    <property type="entry name" value="Metal-dependent hydrolases"/>
    <property type="match status" value="1"/>
</dbReference>
<feature type="signal peptide" evidence="1">
    <location>
        <begin position="1"/>
        <end position="21"/>
    </location>
</feature>
<protein>
    <submittedName>
        <fullName evidence="3">Imidazolonepropionase</fullName>
    </submittedName>
</protein>
<dbReference type="SUPFAM" id="SSF51338">
    <property type="entry name" value="Composite domain of metallo-dependent hydrolases"/>
    <property type="match status" value="1"/>
</dbReference>
<dbReference type="InterPro" id="IPR011059">
    <property type="entry name" value="Metal-dep_hydrolase_composite"/>
</dbReference>
<dbReference type="InterPro" id="IPR057744">
    <property type="entry name" value="OTAase-like"/>
</dbReference>
<dbReference type="GO" id="GO:0016810">
    <property type="term" value="F:hydrolase activity, acting on carbon-nitrogen (but not peptide) bonds"/>
    <property type="evidence" value="ECO:0007669"/>
    <property type="project" value="InterPro"/>
</dbReference>
<dbReference type="InterPro" id="IPR051781">
    <property type="entry name" value="Metallo-dep_Hydrolase"/>
</dbReference>
<dbReference type="EMBL" id="FZQA01000006">
    <property type="protein sequence ID" value="SNT74841.1"/>
    <property type="molecule type" value="Genomic_DNA"/>
</dbReference>
<organism evidence="3 4">
    <name type="scientific">Amphiplicatus metriothermophilus</name>
    <dbReference type="NCBI Taxonomy" id="1519374"/>
    <lineage>
        <taxon>Bacteria</taxon>
        <taxon>Pseudomonadati</taxon>
        <taxon>Pseudomonadota</taxon>
        <taxon>Alphaproteobacteria</taxon>
        <taxon>Parvularculales</taxon>
        <taxon>Parvularculaceae</taxon>
        <taxon>Amphiplicatus</taxon>
    </lineage>
</organism>
<dbReference type="AlphaFoldDB" id="A0A239PWY8"/>
<dbReference type="SUPFAM" id="SSF51556">
    <property type="entry name" value="Metallo-dependent hydrolases"/>
    <property type="match status" value="1"/>
</dbReference>
<feature type="domain" description="Amidohydrolase-related" evidence="2">
    <location>
        <begin position="76"/>
        <end position="358"/>
    </location>
</feature>
<dbReference type="PANTHER" id="PTHR43135">
    <property type="entry name" value="ALPHA-D-RIBOSE 1-METHYLPHOSPHONATE 5-TRIPHOSPHATE DIPHOSPHATASE"/>
    <property type="match status" value="1"/>
</dbReference>
<evidence type="ECO:0000313" key="3">
    <source>
        <dbReference type="EMBL" id="SNT74841.1"/>
    </source>
</evidence>
<dbReference type="Gene3D" id="2.30.40.10">
    <property type="entry name" value="Urease, subunit C, domain 1"/>
    <property type="match status" value="1"/>
</dbReference>
<dbReference type="CDD" id="cd01299">
    <property type="entry name" value="Met_dep_hydrolase_A"/>
    <property type="match status" value="1"/>
</dbReference>
<feature type="chain" id="PRO_5012579717" evidence="1">
    <location>
        <begin position="22"/>
        <end position="366"/>
    </location>
</feature>
<sequence length="366" mass="38467">MREPLAAALFFAAACAAPAFAAPAYLVADSMIDPASGRVVAAPAVIIEDGAIVAVGEQASLARPEGAELIDLSGKTILPGFIDMHAHLVGDASVGGYNALAFSKHHHTIHGVANARATLLAGFTTVRNVGADDYADVALRDAIAAGTVPGPRMFVSGPPVGIIGGHCSDNNLLPPEYEDYGANVATGPWEMRAKVRANIKYGVDLIKTCSTGGVFSKGTSLGAAQGTVEELTAIVEEAHARGLKVAAHAHGNEGIKNALRAGVDTIEHASFLDDEAIRMARRQGVYLSMDIYNTEYTLAEGEKKGVLQESLDKEREVGTIQRESFTKAVRAGAKVVFGSDSGVYPHGDNAKQFSRMVRFGMTPIRR</sequence>
<dbReference type="Pfam" id="PF01979">
    <property type="entry name" value="Amidohydro_1"/>
    <property type="match status" value="1"/>
</dbReference>
<name>A0A239PWY8_9PROT</name>
<keyword evidence="4" id="KW-1185">Reference proteome</keyword>
<gene>
    <name evidence="3" type="ORF">SAMN06297382_2431</name>
</gene>
<dbReference type="InterPro" id="IPR032466">
    <property type="entry name" value="Metal_Hydrolase"/>
</dbReference>
<evidence type="ECO:0000259" key="2">
    <source>
        <dbReference type="Pfam" id="PF01979"/>
    </source>
</evidence>
<accession>A0A239PWY8</accession>
<dbReference type="Proteomes" id="UP000198346">
    <property type="component" value="Unassembled WGS sequence"/>
</dbReference>
<dbReference type="PROSITE" id="PS51257">
    <property type="entry name" value="PROKAR_LIPOPROTEIN"/>
    <property type="match status" value="1"/>
</dbReference>
<evidence type="ECO:0000313" key="4">
    <source>
        <dbReference type="Proteomes" id="UP000198346"/>
    </source>
</evidence>
<dbReference type="InterPro" id="IPR006680">
    <property type="entry name" value="Amidohydro-rel"/>
</dbReference>
<keyword evidence="1" id="KW-0732">Signal</keyword>
<reference evidence="3 4" key="1">
    <citation type="submission" date="2017-07" db="EMBL/GenBank/DDBJ databases">
        <authorList>
            <person name="Sun Z.S."/>
            <person name="Albrecht U."/>
            <person name="Echele G."/>
            <person name="Lee C.C."/>
        </authorList>
    </citation>
    <scope>NUCLEOTIDE SEQUENCE [LARGE SCALE GENOMIC DNA]</scope>
    <source>
        <strain evidence="3 4">CGMCC 1.12710</strain>
    </source>
</reference>
<evidence type="ECO:0000256" key="1">
    <source>
        <dbReference type="SAM" id="SignalP"/>
    </source>
</evidence>
<dbReference type="PANTHER" id="PTHR43135:SF3">
    <property type="entry name" value="ALPHA-D-RIBOSE 1-METHYLPHOSPHONATE 5-TRIPHOSPHATE DIPHOSPHATASE"/>
    <property type="match status" value="1"/>
</dbReference>